<dbReference type="PANTHER" id="PTHR31639">
    <property type="entry name" value="F-BOX PROTEIN-LIKE"/>
    <property type="match status" value="1"/>
</dbReference>
<dbReference type="PANTHER" id="PTHR31639:SF312">
    <property type="entry name" value="CYCLIN-LIKE F-BOX"/>
    <property type="match status" value="1"/>
</dbReference>
<dbReference type="InterPro" id="IPR006566">
    <property type="entry name" value="FBD"/>
</dbReference>
<name>A0A5B7AK66_DAVIN</name>
<dbReference type="SUPFAM" id="SSF52047">
    <property type="entry name" value="RNI-like"/>
    <property type="match status" value="1"/>
</dbReference>
<dbReference type="AlphaFoldDB" id="A0A5B7AK66"/>
<dbReference type="EMBL" id="GHES01025320">
    <property type="protein sequence ID" value="MPA55879.1"/>
    <property type="molecule type" value="Transcribed_RNA"/>
</dbReference>
<dbReference type="Pfam" id="PF00646">
    <property type="entry name" value="F-box"/>
    <property type="match status" value="1"/>
</dbReference>
<dbReference type="CDD" id="cd22160">
    <property type="entry name" value="F-box_AtFBL13-like"/>
    <property type="match status" value="1"/>
</dbReference>
<dbReference type="SMART" id="SM00579">
    <property type="entry name" value="FBD"/>
    <property type="match status" value="1"/>
</dbReference>
<dbReference type="Gene3D" id="3.80.10.10">
    <property type="entry name" value="Ribonuclease Inhibitor"/>
    <property type="match status" value="1"/>
</dbReference>
<evidence type="ECO:0000259" key="1">
    <source>
        <dbReference type="PROSITE" id="PS50181"/>
    </source>
</evidence>
<dbReference type="SUPFAM" id="SSF81383">
    <property type="entry name" value="F-box domain"/>
    <property type="match status" value="1"/>
</dbReference>
<dbReference type="InterPro" id="IPR053781">
    <property type="entry name" value="F-box_AtFBL13-like"/>
</dbReference>
<feature type="domain" description="F-box" evidence="1">
    <location>
        <begin position="22"/>
        <end position="75"/>
    </location>
</feature>
<proteinExistence type="predicted"/>
<dbReference type="EMBL" id="GHES01025322">
    <property type="protein sequence ID" value="MPA55881.1"/>
    <property type="molecule type" value="Transcribed_RNA"/>
</dbReference>
<dbReference type="InterPro" id="IPR055411">
    <property type="entry name" value="LRR_FXL15/At3g58940/PEG3-like"/>
</dbReference>
<dbReference type="InterPro" id="IPR036047">
    <property type="entry name" value="F-box-like_dom_sf"/>
</dbReference>
<sequence>MATACHKSEAKAKAEAVHAVTKDIISELPRTVIESILECMPIQDAVKTSILSRKWRYKWAMLPQLVFDYKFFEYLDNKGDQVSEFASIIDKVLLLHTSPIIKFVLYNPPEHSARTEDIDQWILFLSRNGIKDFTLQNSSVVRYKLPTHLFACPELAHLKLSKCTFNLPSDYKGFRNLLSLQFRAVTYAADSFGSFISGCPRLETLALDYCPGSGHLNIHAPNLKHLSVRGALESIRIHNAQNLLTLSICESQMRRSSGPNMIRVLGCLPMIEKLDIGLDFYEFLAAGDVPKRLPTEMNCLKNLTLESVDFSKVGEILCALCLLRSSPNLQELDISATRNADMVPALNFLEEDCRLNRLQVVKFRSIIGLESELELIKSLLACSPLLERMFIGCHAELDANAMLMMSKELLRFRRASPKAEIIFGDPLEDPLEDIQA</sequence>
<evidence type="ECO:0000313" key="2">
    <source>
        <dbReference type="EMBL" id="MPA55879.1"/>
    </source>
</evidence>
<dbReference type="InterPro" id="IPR001810">
    <property type="entry name" value="F-box_dom"/>
</dbReference>
<evidence type="ECO:0000313" key="3">
    <source>
        <dbReference type="EMBL" id="MPA55881.1"/>
    </source>
</evidence>
<gene>
    <name evidence="2" type="ORF">Din_025320</name>
    <name evidence="3" type="ORF">Din_025322</name>
</gene>
<protein>
    <recommendedName>
        <fullName evidence="1">F-box domain-containing protein</fullName>
    </recommendedName>
</protein>
<reference evidence="3" key="1">
    <citation type="submission" date="2019-08" db="EMBL/GenBank/DDBJ databases">
        <title>Reference gene set and small RNA set construction with multiple tissues from Davidia involucrata Baill.</title>
        <authorList>
            <person name="Yang H."/>
            <person name="Zhou C."/>
            <person name="Li G."/>
            <person name="Wang J."/>
            <person name="Gao P."/>
            <person name="Wang M."/>
            <person name="Wang R."/>
            <person name="Zhao Y."/>
        </authorList>
    </citation>
    <scope>NUCLEOTIDE SEQUENCE</scope>
    <source>
        <tissue evidence="3">Mixed with DoveR01_LX</tissue>
    </source>
</reference>
<dbReference type="InterPro" id="IPR032675">
    <property type="entry name" value="LRR_dom_sf"/>
</dbReference>
<dbReference type="Pfam" id="PF24758">
    <property type="entry name" value="LRR_At5g56370"/>
    <property type="match status" value="1"/>
</dbReference>
<accession>A0A5B7AK66</accession>
<dbReference type="PROSITE" id="PS50181">
    <property type="entry name" value="FBOX"/>
    <property type="match status" value="1"/>
</dbReference>
<organism evidence="3">
    <name type="scientific">Davidia involucrata</name>
    <name type="common">Dove tree</name>
    <dbReference type="NCBI Taxonomy" id="16924"/>
    <lineage>
        <taxon>Eukaryota</taxon>
        <taxon>Viridiplantae</taxon>
        <taxon>Streptophyta</taxon>
        <taxon>Embryophyta</taxon>
        <taxon>Tracheophyta</taxon>
        <taxon>Spermatophyta</taxon>
        <taxon>Magnoliopsida</taxon>
        <taxon>eudicotyledons</taxon>
        <taxon>Gunneridae</taxon>
        <taxon>Pentapetalae</taxon>
        <taxon>asterids</taxon>
        <taxon>Cornales</taxon>
        <taxon>Nyssaceae</taxon>
        <taxon>Davidia</taxon>
    </lineage>
</organism>